<evidence type="ECO:0000313" key="1">
    <source>
        <dbReference type="EMBL" id="RJP15971.1"/>
    </source>
</evidence>
<organism evidence="1 2">
    <name type="scientific">Abyssobacteria bacterium (strain SURF_5)</name>
    <dbReference type="NCBI Taxonomy" id="2093360"/>
    <lineage>
        <taxon>Bacteria</taxon>
        <taxon>Pseudomonadati</taxon>
        <taxon>Candidatus Hydrogenedentota</taxon>
        <taxon>Candidatus Abyssobacteria</taxon>
    </lineage>
</organism>
<dbReference type="Pfam" id="PF05973">
    <property type="entry name" value="Gp49"/>
    <property type="match status" value="1"/>
</dbReference>
<reference evidence="1 2" key="1">
    <citation type="journal article" date="2017" name="ISME J.">
        <title>Energy and carbon metabolisms in a deep terrestrial subsurface fluid microbial community.</title>
        <authorList>
            <person name="Momper L."/>
            <person name="Jungbluth S.P."/>
            <person name="Lee M.D."/>
            <person name="Amend J.P."/>
        </authorList>
    </citation>
    <scope>NUCLEOTIDE SEQUENCE [LARGE SCALE GENOMIC DNA]</scope>
    <source>
        <strain evidence="1">SURF_5</strain>
    </source>
</reference>
<protein>
    <submittedName>
        <fullName evidence="1">Type II toxin-antitoxin system RelE/ParE family toxin</fullName>
    </submittedName>
</protein>
<dbReference type="Proteomes" id="UP000265882">
    <property type="component" value="Unassembled WGS sequence"/>
</dbReference>
<proteinExistence type="predicted"/>
<gene>
    <name evidence="1" type="ORF">C4520_19690</name>
</gene>
<sequence length="116" mass="13577">MRMVMFYKTGEGKCPIEQFLDSLSGKAARKVTWVLKLVEDLERVPSIYFKKLAATDEIWECRIIFGSNTHRILCFFADDATVVLTHGFMKKSRVTPISEIRKAEAMRRDFLERRKK</sequence>
<comment type="caution">
    <text evidence="1">The sequence shown here is derived from an EMBL/GenBank/DDBJ whole genome shotgun (WGS) entry which is preliminary data.</text>
</comment>
<dbReference type="InterPro" id="IPR009241">
    <property type="entry name" value="HigB-like"/>
</dbReference>
<evidence type="ECO:0000313" key="2">
    <source>
        <dbReference type="Proteomes" id="UP000265882"/>
    </source>
</evidence>
<name>A0A3A4NLC6_ABYX5</name>
<accession>A0A3A4NLC6</accession>
<dbReference type="AlphaFoldDB" id="A0A3A4NLC6"/>
<dbReference type="EMBL" id="QZKU01000130">
    <property type="protein sequence ID" value="RJP15971.1"/>
    <property type="molecule type" value="Genomic_DNA"/>
</dbReference>